<dbReference type="SMART" id="SM00345">
    <property type="entry name" value="HTH_GNTR"/>
    <property type="match status" value="1"/>
</dbReference>
<keyword evidence="3" id="KW-0804">Transcription</keyword>
<evidence type="ECO:0000256" key="1">
    <source>
        <dbReference type="ARBA" id="ARBA00023015"/>
    </source>
</evidence>
<dbReference type="Gene3D" id="1.20.120.530">
    <property type="entry name" value="GntR ligand-binding domain-like"/>
    <property type="match status" value="1"/>
</dbReference>
<proteinExistence type="predicted"/>
<comment type="caution">
    <text evidence="5">The sequence shown here is derived from an EMBL/GenBank/DDBJ whole genome shotgun (WGS) entry which is preliminary data.</text>
</comment>
<gene>
    <name evidence="5" type="ORF">X474_05330</name>
</gene>
<dbReference type="InterPro" id="IPR008920">
    <property type="entry name" value="TF_FadR/GntR_C"/>
</dbReference>
<dbReference type="EMBL" id="AZAC01000004">
    <property type="protein sequence ID" value="KIX15235.1"/>
    <property type="molecule type" value="Genomic_DNA"/>
</dbReference>
<dbReference type="AlphaFoldDB" id="A0A0D2K0G8"/>
<dbReference type="InterPro" id="IPR000524">
    <property type="entry name" value="Tscrpt_reg_HTH_GntR"/>
</dbReference>
<dbReference type="SUPFAM" id="SSF46785">
    <property type="entry name" value="Winged helix' DNA-binding domain"/>
    <property type="match status" value="1"/>
</dbReference>
<dbReference type="STRING" id="1429043.X474_05330"/>
<dbReference type="RefSeq" id="WP_044347122.1">
    <property type="nucleotide sequence ID" value="NZ_AZAC01000004.1"/>
</dbReference>
<dbReference type="PROSITE" id="PS50949">
    <property type="entry name" value="HTH_GNTR"/>
    <property type="match status" value="1"/>
</dbReference>
<keyword evidence="2" id="KW-0238">DNA-binding</keyword>
<evidence type="ECO:0000256" key="2">
    <source>
        <dbReference type="ARBA" id="ARBA00023125"/>
    </source>
</evidence>
<reference evidence="5 6" key="1">
    <citation type="submission" date="2013-11" db="EMBL/GenBank/DDBJ databases">
        <title>Metagenomic analysis of a methanogenic consortium involved in long chain n-alkane degradation.</title>
        <authorList>
            <person name="Davidova I.A."/>
            <person name="Callaghan A.V."/>
            <person name="Wawrik B."/>
            <person name="Pruitt S."/>
            <person name="Marks C."/>
            <person name="Duncan K.E."/>
            <person name="Suflita J.M."/>
        </authorList>
    </citation>
    <scope>NUCLEOTIDE SEQUENCE [LARGE SCALE GENOMIC DNA]</scope>
    <source>
        <strain evidence="5 6">SPR</strain>
    </source>
</reference>
<dbReference type="PRINTS" id="PR00035">
    <property type="entry name" value="HTHGNTR"/>
</dbReference>
<dbReference type="SMART" id="SM00895">
    <property type="entry name" value="FCD"/>
    <property type="match status" value="1"/>
</dbReference>
<evidence type="ECO:0000256" key="3">
    <source>
        <dbReference type="ARBA" id="ARBA00023163"/>
    </source>
</evidence>
<dbReference type="GO" id="GO:0003677">
    <property type="term" value="F:DNA binding"/>
    <property type="evidence" value="ECO:0007669"/>
    <property type="project" value="UniProtKB-KW"/>
</dbReference>
<feature type="domain" description="HTH gntR-type" evidence="4">
    <location>
        <begin position="16"/>
        <end position="83"/>
    </location>
</feature>
<dbReference type="Gene3D" id="1.10.10.10">
    <property type="entry name" value="Winged helix-like DNA-binding domain superfamily/Winged helix DNA-binding domain"/>
    <property type="match status" value="1"/>
</dbReference>
<dbReference type="OrthoDB" id="9812645at2"/>
<dbReference type="GO" id="GO:0003700">
    <property type="term" value="F:DNA-binding transcription factor activity"/>
    <property type="evidence" value="ECO:0007669"/>
    <property type="project" value="InterPro"/>
</dbReference>
<dbReference type="InterPro" id="IPR011711">
    <property type="entry name" value="GntR_C"/>
</dbReference>
<dbReference type="Proteomes" id="UP000032233">
    <property type="component" value="Unassembled WGS sequence"/>
</dbReference>
<organism evidence="5 6">
    <name type="scientific">Dethiosulfatarculus sandiegensis</name>
    <dbReference type="NCBI Taxonomy" id="1429043"/>
    <lineage>
        <taxon>Bacteria</taxon>
        <taxon>Pseudomonadati</taxon>
        <taxon>Thermodesulfobacteriota</taxon>
        <taxon>Desulfarculia</taxon>
        <taxon>Desulfarculales</taxon>
        <taxon>Desulfarculaceae</taxon>
        <taxon>Dethiosulfatarculus</taxon>
    </lineage>
</organism>
<dbReference type="PANTHER" id="PTHR43537:SF50">
    <property type="entry name" value="TRANSCRIPTIONAL REGULATORY PROTEIN"/>
    <property type="match status" value="1"/>
</dbReference>
<accession>A0A0D2K0G8</accession>
<dbReference type="InParanoid" id="A0A0D2K0G8"/>
<dbReference type="InterPro" id="IPR036390">
    <property type="entry name" value="WH_DNA-bd_sf"/>
</dbReference>
<dbReference type="CDD" id="cd07377">
    <property type="entry name" value="WHTH_GntR"/>
    <property type="match status" value="1"/>
</dbReference>
<dbReference type="InterPro" id="IPR036388">
    <property type="entry name" value="WH-like_DNA-bd_sf"/>
</dbReference>
<dbReference type="FunCoup" id="A0A0D2K0G8">
    <property type="interactions" value="45"/>
</dbReference>
<dbReference type="SUPFAM" id="SSF48008">
    <property type="entry name" value="GntR ligand-binding domain-like"/>
    <property type="match status" value="1"/>
</dbReference>
<sequence length="240" mass="27560">MPNQAPYKLKRIRARNNLKETVYQRLKEAIVQGLFPQGSMLNESDLTKAMNISRTPLREAFNRLRAEGLIQAIPNRGVRVVEFSKEDMLELTRVREVLETTFLSQSMKNITDQDVKTIRKALNEAESDIKDALTEDDLHQAHQRYLEADKLLHDRLVEACGNKYWIGLYNNIKNRVRMCSQQTVKIPSRFLLAMEQHHAILNALEKKDAELACQVMVTHIGNVQKSVIQAAYENTGSEAR</sequence>
<evidence type="ECO:0000259" key="4">
    <source>
        <dbReference type="PROSITE" id="PS50949"/>
    </source>
</evidence>
<dbReference type="PANTHER" id="PTHR43537">
    <property type="entry name" value="TRANSCRIPTIONAL REGULATOR, GNTR FAMILY"/>
    <property type="match status" value="1"/>
</dbReference>
<keyword evidence="1" id="KW-0805">Transcription regulation</keyword>
<keyword evidence="6" id="KW-1185">Reference proteome</keyword>
<name>A0A0D2K0G8_9BACT</name>
<dbReference type="Pfam" id="PF07729">
    <property type="entry name" value="FCD"/>
    <property type="match status" value="1"/>
</dbReference>
<evidence type="ECO:0000313" key="5">
    <source>
        <dbReference type="EMBL" id="KIX15235.1"/>
    </source>
</evidence>
<evidence type="ECO:0000313" key="6">
    <source>
        <dbReference type="Proteomes" id="UP000032233"/>
    </source>
</evidence>
<dbReference type="Pfam" id="PF00392">
    <property type="entry name" value="GntR"/>
    <property type="match status" value="1"/>
</dbReference>
<protein>
    <recommendedName>
        <fullName evidence="4">HTH gntR-type domain-containing protein</fullName>
    </recommendedName>
</protein>